<accession>A0ABD2B0C5</accession>
<evidence type="ECO:0000313" key="2">
    <source>
        <dbReference type="Proteomes" id="UP001607303"/>
    </source>
</evidence>
<sequence length="2413" mass="271780">MTPVRFFWVLQFRRKKLLKKKFCLPLFPLNRYNSAPVGQILIKKIWACRARRALSKDPGPVFLGAIVSEKKLLKKKFFLPLFHLNRYNSAPIGQILIKKTWACRPRRALSNDPGPVFLGAIVSEKKIVKKKFFLPLFPLNRYNSAPIGQIFIKKIWACMARRALSNDPGPVFLGAIVSEKKIKKFCLPLFPLNRYNSAPIGQILIKIIWACRAQRALSNDPGPVFLGAIVSEKKIKKFCLPLFPLNRYNSAPIGQILIKKIWACMARRALSNDPGPVFLGAIVSEKKIKKFCLPLFPLNRYNSAPIGQILIKKIWACRARRALSNDPGQVFLGATVSEKKIKKFFLPLFPLNRYNSAAIGQILIKKIWACRARRALSNDPGPVFLGAIVSEKKIKKFCLPLFPVNRYNSAPIGQILIKKIWACRARRALSNDPGPVFLVCLPLFPLNRYNSAPVGQILIKKIWACRARRALSKDPGPVFLGAIVSEKKIKKFFLPLFHLNRYNSAPIGQILIKKTWACRPRRALSNDPGPVFLGAIVSEKKIKKFCLPLFPLNRYNSAAIGQILIKKIWACRARRALSNDPGPVFLGAIVSEKKIKKFCLPLFPVNRYNSAPIGQILIKKIWACRARRALSNDPGPVFVVCLPLFPLNRYNSAPVGQILIKKIWACRARRALSKDPGPVFLGAIVSEKKIKKFFLPLFHLNRYNSAPIGQILIKKTWACRPRRALSNDPGPVFLGAIVSEKKIKKFCLPLFPLNCYNSAPVSQILIKKIWAYRARRALSKDPGPVFLGAIVSEKKIKKFFLPLFHLNRYNSAPIGQILIKKTWACRPRRALSNDPGPVFLGAIVSEKKIVKKKFFLPLFPLNRYNSAPIGQIFIKKIWACMARRALSNDPGPVFLGAIVSEKKIKKFCLPLFPLNRYNSAPIGQILIKIIWACRAQRALSNDPGPVFLGAIVSEKKIKKFCLPLFPLNRYNSAPIGQILIKKIWACMARRALSNDPGPVFLGAIVSEKKIKKFCLPLFPVNRYNSAPIGQILIKKIWACRARRALSNDPGPVFLGATVSKKKIKKFCLPLFHLNRYNSAPTGQILIKKIWACRARRALSNDPGTVFLGAIVSEKKIKKFCLPLFPFNRNNSAPIGQILIKKIWACRARRALSNDPGTVFLGAIVSEKKIKKFCLPLFPLNRYNSAPIGQILIKKIRACRARRALSNVRGPVFLGAIVSEKKIKKFCLPLFPLNRYNSARIGQILIKKIWACRARRALSKDPGPVFLGAIVSEKKLLKKKFFLPLFHLNRYNSAPIGQILIKKICACRARGCLSNDPGPVFLGVIVSEKKIKKFCLPLFPLNRYNSAPIGQIFIKKIWACMARRALSNDPGPVFLGTTVSEKKIKKFCLPLFPLNRYNSAPSGQILIKKIWACRARGALSNDPGPVFLGAIVSKKKIKKFCLPLFPFNRNNSAPIGQILTKKYGRVGREEPFPKTPKKFFLPLFHLNRYNSAPIGQILIKKIWACRPRRALSNDPGPVFLGAIVSEKKIKKFCLPLFPLNRYNSAPSGQILIKKYGRVGREEPFPMTPVRKKLLKKKFCLPLFPFNRYNSAPLGQILIKKIWACRARRALSKDPGPVFLGAIVSEKKIKKFFLPLFHLNRYNSAPIGQILIKKIWACRPRRALSNDPGPVFLGAIVSEKKIKKFFLPLFHLNRYNSAPIGEILIKKIWACRPRRALSNDPGPVFLGAIVSEKKIKKFCLPLFPLNRYNSAPIGQILIKKIWACRARRALSKDPDPVFLGAIVSEKKIKKFFLPLFHLNRYNSAPIGQIFIKKIWACMARRALSNDPGPVFLGTTVSEKKIKKFCLPLFPLNRYNSAPIGQILTKKIWSCRARRALSKDPGPVFLGAIVSEKKIKKFFLPLFHLNRYNSAPIGQILIKKIWACRPRRALSNDPGPVFLGAIVSEKKIKKFCLPLFPLNRYNSAPSGQILIKKIWACSARGALSNDPGPVFLGAIVSKKKIKKFCLPLFPFNRNNSAPIGQILTKKIWACRARRALSKDPGQVFLGAIVSEKKIKKFFLPLFHLNRYNSAPIGQILIKKIWACRPRRALSNDPGPVFLGAIVSKKKIKKFCLPLFPFNRNNSAPIGQILTKKIWACRARRALSKDPGQVFLGAIVSEKKIKKFCLPLFPLNRYNSAPSGQILIKKIWACRARGALSNDPGPVFLGAIVSKKKIVKEKILARRALSKDPGQVFLGAIVSEKKIKKFFLPLFHLNRYNSAPIGQILIKKIWACRPRRALSNDPGPVFLGAIVSEKKIKKFCLPLFPLNRYNSAPSGQILIKKIWACRARGALSNDPGPVFLGAIVSKKKIKKFCLPLFPFNRYNSAPLGQILIKKIWACRARRALSKDPGPVFLGAIVSEKKIVKEKIFSSFVPFKPL</sequence>
<proteinExistence type="predicted"/>
<dbReference type="Proteomes" id="UP001607303">
    <property type="component" value="Unassembled WGS sequence"/>
</dbReference>
<evidence type="ECO:0000313" key="1">
    <source>
        <dbReference type="EMBL" id="KAL2726323.1"/>
    </source>
</evidence>
<reference evidence="1 2" key="1">
    <citation type="journal article" date="2024" name="Ann. Entomol. Soc. Am.">
        <title>Genomic analyses of the southern and eastern yellowjacket wasps (Hymenoptera: Vespidae) reveal evolutionary signatures of social life.</title>
        <authorList>
            <person name="Catto M.A."/>
            <person name="Caine P.B."/>
            <person name="Orr S.E."/>
            <person name="Hunt B.G."/>
            <person name="Goodisman M.A.D."/>
        </authorList>
    </citation>
    <scope>NUCLEOTIDE SEQUENCE [LARGE SCALE GENOMIC DNA]</scope>
    <source>
        <strain evidence="1">232</strain>
        <tissue evidence="1">Head and thorax</tissue>
    </source>
</reference>
<comment type="caution">
    <text evidence="1">The sequence shown here is derived from an EMBL/GenBank/DDBJ whole genome shotgun (WGS) entry which is preliminary data.</text>
</comment>
<gene>
    <name evidence="1" type="ORF">V1477_017750</name>
</gene>
<name>A0ABD2B0C5_VESMC</name>
<dbReference type="EMBL" id="JAYRBN010000107">
    <property type="protein sequence ID" value="KAL2726323.1"/>
    <property type="molecule type" value="Genomic_DNA"/>
</dbReference>
<organism evidence="1 2">
    <name type="scientific">Vespula maculifrons</name>
    <name type="common">Eastern yellow jacket</name>
    <name type="synonym">Wasp</name>
    <dbReference type="NCBI Taxonomy" id="7453"/>
    <lineage>
        <taxon>Eukaryota</taxon>
        <taxon>Metazoa</taxon>
        <taxon>Ecdysozoa</taxon>
        <taxon>Arthropoda</taxon>
        <taxon>Hexapoda</taxon>
        <taxon>Insecta</taxon>
        <taxon>Pterygota</taxon>
        <taxon>Neoptera</taxon>
        <taxon>Endopterygota</taxon>
        <taxon>Hymenoptera</taxon>
        <taxon>Apocrita</taxon>
        <taxon>Aculeata</taxon>
        <taxon>Vespoidea</taxon>
        <taxon>Vespidae</taxon>
        <taxon>Vespinae</taxon>
        <taxon>Vespula</taxon>
    </lineage>
</organism>
<keyword evidence="2" id="KW-1185">Reference proteome</keyword>
<protein>
    <submittedName>
        <fullName evidence="1">Uncharacterized protein</fullName>
    </submittedName>
</protein>